<evidence type="ECO:0000256" key="1">
    <source>
        <dbReference type="ARBA" id="ARBA00001947"/>
    </source>
</evidence>
<dbReference type="Pfam" id="PF13558">
    <property type="entry name" value="SbcC_Walker_B"/>
    <property type="match status" value="1"/>
</dbReference>
<dbReference type="GO" id="GO:0000794">
    <property type="term" value="C:condensed nuclear chromosome"/>
    <property type="evidence" value="ECO:0007669"/>
    <property type="project" value="TreeGrafter"/>
</dbReference>
<dbReference type="PANTHER" id="PTHR18867:SF12">
    <property type="entry name" value="DNA REPAIR PROTEIN RAD50"/>
    <property type="match status" value="1"/>
</dbReference>
<keyword evidence="11 15" id="KW-0175">Coiled coil</keyword>
<dbReference type="InterPro" id="IPR038729">
    <property type="entry name" value="Rad50/SbcC_AAA"/>
</dbReference>
<dbReference type="GO" id="GO:0043047">
    <property type="term" value="F:single-stranded telomeric DNA binding"/>
    <property type="evidence" value="ECO:0007669"/>
    <property type="project" value="TreeGrafter"/>
</dbReference>
<dbReference type="SMART" id="SM00382">
    <property type="entry name" value="AAA"/>
    <property type="match status" value="1"/>
</dbReference>
<evidence type="ECO:0000256" key="7">
    <source>
        <dbReference type="ARBA" id="ARBA00022723"/>
    </source>
</evidence>
<evidence type="ECO:0000256" key="6">
    <source>
        <dbReference type="ARBA" id="ARBA00022454"/>
    </source>
</evidence>
<proteinExistence type="inferred from homology"/>
<keyword evidence="6" id="KW-0158">Chromosome</keyword>
<accession>A0A2J5HHC5</accession>
<evidence type="ECO:0000256" key="8">
    <source>
        <dbReference type="ARBA" id="ARBA00022763"/>
    </source>
</evidence>
<comment type="catalytic activity">
    <reaction evidence="14">
        <text>ATP + H2O = ADP + phosphate + H(+)</text>
        <dbReference type="Rhea" id="RHEA:13065"/>
        <dbReference type="ChEBI" id="CHEBI:15377"/>
        <dbReference type="ChEBI" id="CHEBI:15378"/>
        <dbReference type="ChEBI" id="CHEBI:30616"/>
        <dbReference type="ChEBI" id="CHEBI:43474"/>
        <dbReference type="ChEBI" id="CHEBI:456216"/>
    </reaction>
</comment>
<dbReference type="EMBL" id="KZ559619">
    <property type="protein sequence ID" value="PLN76396.1"/>
    <property type="molecule type" value="Genomic_DNA"/>
</dbReference>
<dbReference type="GO" id="GO:0003691">
    <property type="term" value="F:double-stranded telomeric DNA binding"/>
    <property type="evidence" value="ECO:0007669"/>
    <property type="project" value="TreeGrafter"/>
</dbReference>
<organism evidence="17 18">
    <name type="scientific">Aspergillus taichungensis</name>
    <dbReference type="NCBI Taxonomy" id="482145"/>
    <lineage>
        <taxon>Eukaryota</taxon>
        <taxon>Fungi</taxon>
        <taxon>Dikarya</taxon>
        <taxon>Ascomycota</taxon>
        <taxon>Pezizomycotina</taxon>
        <taxon>Eurotiomycetes</taxon>
        <taxon>Eurotiomycetidae</taxon>
        <taxon>Eurotiales</taxon>
        <taxon>Aspergillaceae</taxon>
        <taxon>Aspergillus</taxon>
        <taxon>Aspergillus subgen. Circumdati</taxon>
    </lineage>
</organism>
<dbReference type="GO" id="GO:0070192">
    <property type="term" value="P:chromosome organization involved in meiotic cell cycle"/>
    <property type="evidence" value="ECO:0007669"/>
    <property type="project" value="TreeGrafter"/>
</dbReference>
<dbReference type="GO" id="GO:0030870">
    <property type="term" value="C:Mre11 complex"/>
    <property type="evidence" value="ECO:0007669"/>
    <property type="project" value="TreeGrafter"/>
</dbReference>
<dbReference type="Pfam" id="PF13476">
    <property type="entry name" value="AAA_23"/>
    <property type="match status" value="1"/>
</dbReference>
<name>A0A2J5HHC5_9EURO</name>
<sequence>MLRMRFSRRETKIDKLSILGIRSFDNTRSETIQFHTPLTLIVGYNGSGKTTIIECLKYATTGDLPPNSKGGAFIHDPKLCGEKEVLAQVKLSFKGTSGAKMVATRSLQLTVKKTTRQQKTLEGQLLMVKDGERTAISSRVAELDQIMPQYLGVSRAVLDSVIFCHQDESLWPMSEPSALKKRFDEIFEAMKYTKAIDNIKALRKKQNEELAKYKIMEQHSKEDKEKADRAEKRFRLEKKADLLTRLEEYKNLNSQQRDAITKADQEIEALTPELLKVQAQYDDISQRAEAREREMQQGISQLSENVRQLGLANEEIDSYNERGGPHQLERSQRELQTIEHEISDLETELGTITREINKISAQLKDSENTKRQYADNLTYRQATRARDAVTAEIEQLAAQNAEVDRGRFKEESERRTREHNALAAKQASKMGEMKSKDDQLMQLLADWNTDYKDAASKYKEAHIKVETTKAAAEDLARYGGALDKAIMKYHGLKMEEINAIIGELWQRTYRGTDVDTIAIRSDNENAKGNRSYNYRVCMVKQGAEMDMRGRCSAGQKVLACIIIRLALAECFGVNCGLIALDEPTTNLDRDNIRSLAESLHEIIRARQQQANFQLIVITHDEDFLRHMQCGDFSDYYYRVSRNERQKSIIERQSIAEEH</sequence>
<evidence type="ECO:0000256" key="11">
    <source>
        <dbReference type="ARBA" id="ARBA00023054"/>
    </source>
</evidence>
<keyword evidence="18" id="KW-1185">Reference proteome</keyword>
<dbReference type="OrthoDB" id="18797at2759"/>
<evidence type="ECO:0000313" key="17">
    <source>
        <dbReference type="EMBL" id="PLN76396.1"/>
    </source>
</evidence>
<dbReference type="GO" id="GO:0016887">
    <property type="term" value="F:ATP hydrolysis activity"/>
    <property type="evidence" value="ECO:0007669"/>
    <property type="project" value="InterPro"/>
</dbReference>
<dbReference type="GO" id="GO:0046872">
    <property type="term" value="F:metal ion binding"/>
    <property type="evidence" value="ECO:0007669"/>
    <property type="project" value="UniProtKB-KW"/>
</dbReference>
<dbReference type="GO" id="GO:0000722">
    <property type="term" value="P:telomere maintenance via recombination"/>
    <property type="evidence" value="ECO:0007669"/>
    <property type="project" value="TreeGrafter"/>
</dbReference>
<dbReference type="SUPFAM" id="SSF52540">
    <property type="entry name" value="P-loop containing nucleoside triphosphate hydrolases"/>
    <property type="match status" value="1"/>
</dbReference>
<dbReference type="GO" id="GO:0051880">
    <property type="term" value="F:G-quadruplex DNA binding"/>
    <property type="evidence" value="ECO:0007669"/>
    <property type="project" value="TreeGrafter"/>
</dbReference>
<evidence type="ECO:0000256" key="3">
    <source>
        <dbReference type="ARBA" id="ARBA00004286"/>
    </source>
</evidence>
<comment type="cofactor">
    <cofactor evidence="1">
        <name>Zn(2+)</name>
        <dbReference type="ChEBI" id="CHEBI:29105"/>
    </cofactor>
</comment>
<dbReference type="Proteomes" id="UP000235023">
    <property type="component" value="Unassembled WGS sequence"/>
</dbReference>
<evidence type="ECO:0000313" key="18">
    <source>
        <dbReference type="Proteomes" id="UP000235023"/>
    </source>
</evidence>
<evidence type="ECO:0000256" key="5">
    <source>
        <dbReference type="ARBA" id="ARBA00017893"/>
    </source>
</evidence>
<keyword evidence="13" id="KW-0539">Nucleus</keyword>
<dbReference type="PANTHER" id="PTHR18867">
    <property type="entry name" value="RAD50"/>
    <property type="match status" value="1"/>
</dbReference>
<gene>
    <name evidence="17" type="ORF">BDW42DRAFT_198948</name>
</gene>
<dbReference type="FunFam" id="3.40.50.300:FF:001195">
    <property type="entry name" value="DNA repair protein rad50"/>
    <property type="match status" value="1"/>
</dbReference>
<comment type="similarity">
    <text evidence="4">Belongs to the SMC family. RAD50 subfamily.</text>
</comment>
<evidence type="ECO:0000259" key="16">
    <source>
        <dbReference type="SMART" id="SM00382"/>
    </source>
</evidence>
<feature type="domain" description="AAA+ ATPase" evidence="16">
    <location>
        <begin position="35"/>
        <end position="640"/>
    </location>
</feature>
<evidence type="ECO:0000256" key="13">
    <source>
        <dbReference type="ARBA" id="ARBA00023242"/>
    </source>
</evidence>
<evidence type="ECO:0000256" key="15">
    <source>
        <dbReference type="SAM" id="Coils"/>
    </source>
</evidence>
<dbReference type="Gene3D" id="3.40.50.300">
    <property type="entry name" value="P-loop containing nucleotide triphosphate hydrolases"/>
    <property type="match status" value="2"/>
</dbReference>
<evidence type="ECO:0000256" key="12">
    <source>
        <dbReference type="ARBA" id="ARBA00023204"/>
    </source>
</evidence>
<comment type="subcellular location">
    <subcellularLocation>
        <location evidence="3">Chromosome</location>
    </subcellularLocation>
    <subcellularLocation>
        <location evidence="2">Nucleus</location>
    </subcellularLocation>
</comment>
<dbReference type="InterPro" id="IPR003593">
    <property type="entry name" value="AAA+_ATPase"/>
</dbReference>
<evidence type="ECO:0000256" key="2">
    <source>
        <dbReference type="ARBA" id="ARBA00004123"/>
    </source>
</evidence>
<dbReference type="GO" id="GO:0007004">
    <property type="term" value="P:telomere maintenance via telomerase"/>
    <property type="evidence" value="ECO:0007669"/>
    <property type="project" value="TreeGrafter"/>
</dbReference>
<dbReference type="InterPro" id="IPR027417">
    <property type="entry name" value="P-loop_NTPase"/>
</dbReference>
<evidence type="ECO:0000256" key="4">
    <source>
        <dbReference type="ARBA" id="ARBA00009439"/>
    </source>
</evidence>
<keyword evidence="7" id="KW-0479">Metal-binding</keyword>
<dbReference type="FunFam" id="3.40.50.300:FF:000947">
    <property type="entry name" value="DNA repair protein RAD50"/>
    <property type="match status" value="1"/>
</dbReference>
<dbReference type="GO" id="GO:0006302">
    <property type="term" value="P:double-strand break repair"/>
    <property type="evidence" value="ECO:0007669"/>
    <property type="project" value="InterPro"/>
</dbReference>
<dbReference type="AlphaFoldDB" id="A0A2J5HHC5"/>
<evidence type="ECO:0000256" key="14">
    <source>
        <dbReference type="ARBA" id="ARBA00049360"/>
    </source>
</evidence>
<keyword evidence="8" id="KW-0227">DNA damage</keyword>
<reference evidence="18" key="1">
    <citation type="submission" date="2017-12" db="EMBL/GenBank/DDBJ databases">
        <authorList>
            <consortium name="DOE Joint Genome Institute"/>
            <person name="Mondo S.J."/>
            <person name="Kjaerbolling I."/>
            <person name="Vesth T.C."/>
            <person name="Frisvad J.C."/>
            <person name="Nybo J.L."/>
            <person name="Theobald S."/>
            <person name="Kuo A."/>
            <person name="Bowyer P."/>
            <person name="Matsuda Y."/>
            <person name="Lyhne E.K."/>
            <person name="Kogle M.E."/>
            <person name="Clum A."/>
            <person name="Lipzen A."/>
            <person name="Salamov A."/>
            <person name="Ngan C.Y."/>
            <person name="Daum C."/>
            <person name="Chiniquy J."/>
            <person name="Barry K."/>
            <person name="LaButti K."/>
            <person name="Haridas S."/>
            <person name="Simmons B.A."/>
            <person name="Magnuson J.K."/>
            <person name="Mortensen U.H."/>
            <person name="Larsen T.O."/>
            <person name="Grigoriev I.V."/>
            <person name="Baker S.E."/>
            <person name="Andersen M.R."/>
            <person name="Nordberg H.P."/>
            <person name="Cantor M.N."/>
            <person name="Hua S.X."/>
        </authorList>
    </citation>
    <scope>NUCLEOTIDE SEQUENCE [LARGE SCALE GENOMIC DNA]</scope>
    <source>
        <strain evidence="18">IBT 19404</strain>
    </source>
</reference>
<keyword evidence="10" id="KW-0862">Zinc</keyword>
<protein>
    <recommendedName>
        <fullName evidence="5">DNA repair protein RAD50</fullName>
    </recommendedName>
</protein>
<keyword evidence="9" id="KW-0378">Hydrolase</keyword>
<keyword evidence="12" id="KW-0234">DNA repair</keyword>
<evidence type="ECO:0000256" key="9">
    <source>
        <dbReference type="ARBA" id="ARBA00022801"/>
    </source>
</evidence>
<evidence type="ECO:0000256" key="10">
    <source>
        <dbReference type="ARBA" id="ARBA00022833"/>
    </source>
</evidence>
<feature type="coiled-coil region" evidence="15">
    <location>
        <begin position="196"/>
        <end position="399"/>
    </location>
</feature>